<dbReference type="Proteomes" id="UP000005341">
    <property type="component" value="Unassembled WGS sequence"/>
</dbReference>
<proteinExistence type="predicted"/>
<comment type="caution">
    <text evidence="1">The sequence shown here is derived from an EMBL/GenBank/DDBJ whole genome shotgun (WGS) entry which is preliminary data.</text>
</comment>
<evidence type="ECO:0000313" key="1">
    <source>
        <dbReference type="EMBL" id="EFM92838.1"/>
    </source>
</evidence>
<name>A0A828PN28_ACTPL</name>
<protein>
    <submittedName>
        <fullName evidence="1">Uncharacterized protein</fullName>
    </submittedName>
</protein>
<organism evidence="1 2">
    <name type="scientific">Actinobacillus pleuropneumoniae serovar 6 str. Femo</name>
    <dbReference type="NCBI Taxonomy" id="754256"/>
    <lineage>
        <taxon>Bacteria</taxon>
        <taxon>Pseudomonadati</taxon>
        <taxon>Pseudomonadota</taxon>
        <taxon>Gammaproteobacteria</taxon>
        <taxon>Pasteurellales</taxon>
        <taxon>Pasteurellaceae</taxon>
        <taxon>Actinobacillus</taxon>
    </lineage>
</organism>
<dbReference type="AlphaFoldDB" id="A0A828PN28"/>
<gene>
    <name evidence="1" type="ORF">appser6_1550</name>
</gene>
<accession>A0A828PN28</accession>
<dbReference type="EMBL" id="ADOG01000003">
    <property type="protein sequence ID" value="EFM92838.1"/>
    <property type="molecule type" value="Genomic_DNA"/>
</dbReference>
<reference evidence="1 2" key="1">
    <citation type="journal article" date="2010" name="J. Bacteriol.">
        <title>Comparative genomic characterization of Actinobacillus pleuropneumoniae.</title>
        <authorList>
            <person name="Xu Z."/>
            <person name="Chen X."/>
            <person name="Li L."/>
            <person name="Li T."/>
            <person name="Wang S."/>
            <person name="Chen H."/>
            <person name="Zhou R."/>
        </authorList>
    </citation>
    <scope>NUCLEOTIDE SEQUENCE [LARGE SCALE GENOMIC DNA]</scope>
    <source>
        <strain evidence="1 2">Femo</strain>
    </source>
</reference>
<sequence>MFVGIKDSCFALTSGRFYEKVCISKTKKRLAVAGKSLCLY</sequence>
<evidence type="ECO:0000313" key="2">
    <source>
        <dbReference type="Proteomes" id="UP000005341"/>
    </source>
</evidence>